<dbReference type="InterPro" id="IPR004843">
    <property type="entry name" value="Calcineurin-like_PHP"/>
</dbReference>
<accession>A0A1X0WGB3</accession>
<keyword evidence="3" id="KW-1185">Reference proteome</keyword>
<organism evidence="2 3">
    <name type="scientific">Rouxiella badensis</name>
    <dbReference type="NCBI Taxonomy" id="1646377"/>
    <lineage>
        <taxon>Bacteria</taxon>
        <taxon>Pseudomonadati</taxon>
        <taxon>Pseudomonadota</taxon>
        <taxon>Gammaproteobacteria</taxon>
        <taxon>Enterobacterales</taxon>
        <taxon>Yersiniaceae</taxon>
        <taxon>Rouxiella</taxon>
    </lineage>
</organism>
<dbReference type="STRING" id="1646377.BS640_08905"/>
<comment type="caution">
    <text evidence="2">The sequence shown here is derived from an EMBL/GenBank/DDBJ whole genome shotgun (WGS) entry which is preliminary data.</text>
</comment>
<reference evidence="2 3" key="1">
    <citation type="journal article" date="2017" name="Int. J. Syst. Evol. Microbiol.">
        <title>Rouxiella badensis sp. nov. and Rouxiella silvae sp. nov. isolated from peat bog soil in Germany and emendation of the genus description.</title>
        <authorList>
            <person name="Le Fleche-Mateos A."/>
            <person name="Kugler J.H."/>
            <person name="Hansen S.H."/>
            <person name="Syldatk C."/>
            <person name="Hausmann R."/>
            <person name="Lomprez F."/>
            <person name="Vandenbogaert M."/>
            <person name="Manuguerra J.C."/>
            <person name="Grimont P.A."/>
        </authorList>
    </citation>
    <scope>NUCLEOTIDE SEQUENCE [LARGE SCALE GENOMIC DNA]</scope>
    <source>
        <strain evidence="2 3">DSM 100043</strain>
    </source>
</reference>
<evidence type="ECO:0000259" key="1">
    <source>
        <dbReference type="PROSITE" id="PS00125"/>
    </source>
</evidence>
<sequence>MSDFAQYKQIDGSKYRRIFVVGDVHGCLQQLNRALSAQHFQKHEDLLVSVGDLIDRGEHSISCLSLIEQPWFASVRGNHEQMAIDALKGLNVPRWLKNGGDWFYKLDSAKESIARELIALADTLPHIIEIQSNNVLMVIAHADYPLNRYEYGQPVDANEVVWSRQRIADSNAGHVKPITGAESFFFGHTPVENLQQFANQYYIDTGVVFGGRLTLLQIQ</sequence>
<dbReference type="SUPFAM" id="SSF56300">
    <property type="entry name" value="Metallo-dependent phosphatases"/>
    <property type="match status" value="1"/>
</dbReference>
<dbReference type="InterPro" id="IPR050126">
    <property type="entry name" value="Ap4A_hydrolase"/>
</dbReference>
<dbReference type="Pfam" id="PF00149">
    <property type="entry name" value="Metallophos"/>
    <property type="match status" value="1"/>
</dbReference>
<dbReference type="EMBL" id="MRWE01000012">
    <property type="protein sequence ID" value="ORJ25763.1"/>
    <property type="molecule type" value="Genomic_DNA"/>
</dbReference>
<dbReference type="RefSeq" id="WP_084912412.1">
    <property type="nucleotide sequence ID" value="NZ_JAJGAQ010000002.1"/>
</dbReference>
<dbReference type="InterPro" id="IPR029052">
    <property type="entry name" value="Metallo-depent_PP-like"/>
</dbReference>
<dbReference type="GO" id="GO:0110154">
    <property type="term" value="P:RNA decapping"/>
    <property type="evidence" value="ECO:0007669"/>
    <property type="project" value="TreeGrafter"/>
</dbReference>
<name>A0A1X0WGB3_9GAMM</name>
<dbReference type="PROSITE" id="PS00125">
    <property type="entry name" value="SER_THR_PHOSPHATASE"/>
    <property type="match status" value="1"/>
</dbReference>
<gene>
    <name evidence="2" type="ORF">BS640_08905</name>
</gene>
<dbReference type="GO" id="GO:0005737">
    <property type="term" value="C:cytoplasm"/>
    <property type="evidence" value="ECO:0007669"/>
    <property type="project" value="TreeGrafter"/>
</dbReference>
<proteinExistence type="predicted"/>
<dbReference type="AlphaFoldDB" id="A0A1X0WGB3"/>
<dbReference type="GO" id="GO:0008803">
    <property type="term" value="F:bis(5'-nucleosyl)-tetraphosphatase (symmetrical) activity"/>
    <property type="evidence" value="ECO:0007669"/>
    <property type="project" value="TreeGrafter"/>
</dbReference>
<feature type="domain" description="Serine/threonine specific protein phosphatases" evidence="1">
    <location>
        <begin position="75"/>
        <end position="80"/>
    </location>
</feature>
<evidence type="ECO:0000313" key="3">
    <source>
        <dbReference type="Proteomes" id="UP000192536"/>
    </source>
</evidence>
<protein>
    <submittedName>
        <fullName evidence="2">Serine/threonine-protein phosphatase</fullName>
    </submittedName>
</protein>
<dbReference type="PANTHER" id="PTHR42850">
    <property type="entry name" value="METALLOPHOSPHOESTERASE"/>
    <property type="match status" value="1"/>
</dbReference>
<dbReference type="Proteomes" id="UP000192536">
    <property type="component" value="Unassembled WGS sequence"/>
</dbReference>
<dbReference type="Gene3D" id="3.60.21.10">
    <property type="match status" value="1"/>
</dbReference>
<dbReference type="InterPro" id="IPR006186">
    <property type="entry name" value="Ser/Thr-sp_prot-phosphatase"/>
</dbReference>
<dbReference type="GO" id="GO:0016791">
    <property type="term" value="F:phosphatase activity"/>
    <property type="evidence" value="ECO:0007669"/>
    <property type="project" value="TreeGrafter"/>
</dbReference>
<evidence type="ECO:0000313" key="2">
    <source>
        <dbReference type="EMBL" id="ORJ25763.1"/>
    </source>
</evidence>
<dbReference type="PANTHER" id="PTHR42850:SF10">
    <property type="entry name" value="SERINE_THREONINE-PROTEIN PHOSPHATASE 1"/>
    <property type="match status" value="1"/>
</dbReference>